<dbReference type="Gene3D" id="3.40.30.10">
    <property type="entry name" value="Glutaredoxin"/>
    <property type="match status" value="1"/>
</dbReference>
<sequence>MFIFKHGGRRAAAVVFPTTLISSRSFASRIDIPFTAPPVPVIDHCPSPTCQCRASPAGLDIEREQNLNGSMPTYAEQIILSTGRSDWPSRIEEEESKDGAFVRQLKGLLLKGGKYADPYHNVMLTNSSLPPATPPAQDPSSAHEQDDSSIPPASAFLLPSFEYIPSIPSNTQAVETFIKAFILPNQLHKTHDLLSSTQQNLLKRQPQFKKLFSGARKINEILILICGHRARDSRCGTLGPILQAEFEEKLERQNITILRSPPAAEAIEEEKAENRSYKPTARVAQISHIGGHKFAGNVIIYLPPSFTGNALAGKGIWYGRVGPENVEGIVGETVLGGKVIKELFRGGVDQERKFIRL</sequence>
<dbReference type="EMBL" id="JAVRRL010000096">
    <property type="protein sequence ID" value="KAK5108089.1"/>
    <property type="molecule type" value="Genomic_DNA"/>
</dbReference>
<evidence type="ECO:0000313" key="5">
    <source>
        <dbReference type="Proteomes" id="UP001310890"/>
    </source>
</evidence>
<gene>
    <name evidence="4" type="ORF">LTR62_008806</name>
</gene>
<reference evidence="4" key="1">
    <citation type="submission" date="2023-08" db="EMBL/GenBank/DDBJ databases">
        <title>Black Yeasts Isolated from many extreme environments.</title>
        <authorList>
            <person name="Coleine C."/>
            <person name="Stajich J.E."/>
            <person name="Selbmann L."/>
        </authorList>
    </citation>
    <scope>NUCLEOTIDE SEQUENCE</scope>
    <source>
        <strain evidence="4">CCFEE 5401</strain>
    </source>
</reference>
<dbReference type="InterPro" id="IPR009737">
    <property type="entry name" value="Aim32/Apd1-like"/>
</dbReference>
<protein>
    <recommendedName>
        <fullName evidence="2">Altered inheritance of mitochondria protein 32</fullName>
    </recommendedName>
</protein>
<dbReference type="Pfam" id="PF06999">
    <property type="entry name" value="Suc_Fer-like"/>
    <property type="match status" value="1"/>
</dbReference>
<dbReference type="SUPFAM" id="SSF52833">
    <property type="entry name" value="Thioredoxin-like"/>
    <property type="match status" value="1"/>
</dbReference>
<organism evidence="4 5">
    <name type="scientific">Meristemomyces frigidus</name>
    <dbReference type="NCBI Taxonomy" id="1508187"/>
    <lineage>
        <taxon>Eukaryota</taxon>
        <taxon>Fungi</taxon>
        <taxon>Dikarya</taxon>
        <taxon>Ascomycota</taxon>
        <taxon>Pezizomycotina</taxon>
        <taxon>Dothideomycetes</taxon>
        <taxon>Dothideomycetidae</taxon>
        <taxon>Mycosphaerellales</taxon>
        <taxon>Teratosphaeriaceae</taxon>
        <taxon>Meristemomyces</taxon>
    </lineage>
</organism>
<evidence type="ECO:0000256" key="2">
    <source>
        <dbReference type="ARBA" id="ARBA00040895"/>
    </source>
</evidence>
<accession>A0AAN7YCH7</accession>
<feature type="region of interest" description="Disordered" evidence="3">
    <location>
        <begin position="126"/>
        <end position="149"/>
    </location>
</feature>
<dbReference type="PANTHER" id="PTHR31902">
    <property type="entry name" value="ACTIN PATCHES DISTAL PROTEIN 1"/>
    <property type="match status" value="1"/>
</dbReference>
<dbReference type="Proteomes" id="UP001310890">
    <property type="component" value="Unassembled WGS sequence"/>
</dbReference>
<proteinExistence type="inferred from homology"/>
<evidence type="ECO:0000256" key="3">
    <source>
        <dbReference type="SAM" id="MobiDB-lite"/>
    </source>
</evidence>
<dbReference type="PANTHER" id="PTHR31902:SF7">
    <property type="entry name" value="ALTERED INHERITANCE OF MITOCHONDRIA PROTEIN 32"/>
    <property type="match status" value="1"/>
</dbReference>
<name>A0AAN7YCH7_9PEZI</name>
<comment type="similarity">
    <text evidence="1">Belongs to the AIM32 family.</text>
</comment>
<dbReference type="AlphaFoldDB" id="A0AAN7YCH7"/>
<evidence type="ECO:0000313" key="4">
    <source>
        <dbReference type="EMBL" id="KAK5108089.1"/>
    </source>
</evidence>
<evidence type="ECO:0000256" key="1">
    <source>
        <dbReference type="ARBA" id="ARBA00038208"/>
    </source>
</evidence>
<comment type="caution">
    <text evidence="4">The sequence shown here is derived from an EMBL/GenBank/DDBJ whole genome shotgun (WGS) entry which is preliminary data.</text>
</comment>
<dbReference type="CDD" id="cd03062">
    <property type="entry name" value="TRX_Fd_Sucrase"/>
    <property type="match status" value="1"/>
</dbReference>
<dbReference type="InterPro" id="IPR036249">
    <property type="entry name" value="Thioredoxin-like_sf"/>
</dbReference>